<dbReference type="InterPro" id="IPR032675">
    <property type="entry name" value="LRR_dom_sf"/>
</dbReference>
<dbReference type="AlphaFoldDB" id="A0AAV8DX58"/>
<evidence type="ECO:0000313" key="2">
    <source>
        <dbReference type="Proteomes" id="UP001140206"/>
    </source>
</evidence>
<dbReference type="PANTHER" id="PTHR45631">
    <property type="entry name" value="OS07G0107800 PROTEIN-RELATED"/>
    <property type="match status" value="1"/>
</dbReference>
<evidence type="ECO:0000313" key="1">
    <source>
        <dbReference type="EMBL" id="KAJ4771481.1"/>
    </source>
</evidence>
<keyword evidence="1" id="KW-0418">Kinase</keyword>
<dbReference type="PANTHER" id="PTHR45631:SF202">
    <property type="entry name" value="SENESCENCE-INDUCED RECEPTOR-LIKE SERINE_THREONINE-PROTEIN KINASE"/>
    <property type="match status" value="1"/>
</dbReference>
<gene>
    <name evidence="1" type="ORF">LUZ62_055738</name>
</gene>
<dbReference type="Gene3D" id="3.80.10.10">
    <property type="entry name" value="Ribonuclease Inhibitor"/>
    <property type="match status" value="1"/>
</dbReference>
<dbReference type="Proteomes" id="UP001140206">
    <property type="component" value="Chromosome 3"/>
</dbReference>
<sequence>MYIILITVTAINRIKANYQVNKNWSGDPCVPNELSWTGVTCADYNNIPRITSLNLSSSGLTGVIVSSFGNLSTLKSLYVCYTKFLLRMIHFVENDAFTLNESFSVVISAKLQLIVCNIFILTCAN</sequence>
<reference evidence="1" key="1">
    <citation type="submission" date="2022-08" db="EMBL/GenBank/DDBJ databases">
        <authorList>
            <person name="Marques A."/>
        </authorList>
    </citation>
    <scope>NUCLEOTIDE SEQUENCE</scope>
    <source>
        <strain evidence="1">RhyPub2mFocal</strain>
        <tissue evidence="1">Leaves</tissue>
    </source>
</reference>
<name>A0AAV8DX58_9POAL</name>
<protein>
    <submittedName>
        <fullName evidence="1">Leucine-rich repeat protein kinase</fullName>
    </submittedName>
</protein>
<comment type="caution">
    <text evidence="1">The sequence shown here is derived from an EMBL/GenBank/DDBJ whole genome shotgun (WGS) entry which is preliminary data.</text>
</comment>
<keyword evidence="2" id="KW-1185">Reference proteome</keyword>
<proteinExistence type="predicted"/>
<organism evidence="1 2">
    <name type="scientific">Rhynchospora pubera</name>
    <dbReference type="NCBI Taxonomy" id="906938"/>
    <lineage>
        <taxon>Eukaryota</taxon>
        <taxon>Viridiplantae</taxon>
        <taxon>Streptophyta</taxon>
        <taxon>Embryophyta</taxon>
        <taxon>Tracheophyta</taxon>
        <taxon>Spermatophyta</taxon>
        <taxon>Magnoliopsida</taxon>
        <taxon>Liliopsida</taxon>
        <taxon>Poales</taxon>
        <taxon>Cyperaceae</taxon>
        <taxon>Cyperoideae</taxon>
        <taxon>Rhynchosporeae</taxon>
        <taxon>Rhynchospora</taxon>
    </lineage>
</organism>
<accession>A0AAV8DX58</accession>
<dbReference type="EMBL" id="JAMFTS010000003">
    <property type="protein sequence ID" value="KAJ4771481.1"/>
    <property type="molecule type" value="Genomic_DNA"/>
</dbReference>
<keyword evidence="1" id="KW-0808">Transferase</keyword>
<dbReference type="GO" id="GO:0016301">
    <property type="term" value="F:kinase activity"/>
    <property type="evidence" value="ECO:0007669"/>
    <property type="project" value="UniProtKB-KW"/>
</dbReference>
<dbReference type="SUPFAM" id="SSF52058">
    <property type="entry name" value="L domain-like"/>
    <property type="match status" value="1"/>
</dbReference>